<proteinExistence type="predicted"/>
<dbReference type="InterPro" id="IPR051049">
    <property type="entry name" value="Dienelactone_hydrolase-like"/>
</dbReference>
<name>A0A399F5I4_9DEIN</name>
<dbReference type="Pfam" id="PF01738">
    <property type="entry name" value="DLH"/>
    <property type="match status" value="1"/>
</dbReference>
<dbReference type="EC" id="3.1.1.45" evidence="2"/>
<dbReference type="Gene3D" id="3.40.50.1820">
    <property type="entry name" value="alpha/beta hydrolase"/>
    <property type="match status" value="1"/>
</dbReference>
<dbReference type="AlphaFoldDB" id="A0A399F5I4"/>
<gene>
    <name evidence="2" type="primary">clcD_2</name>
    <name evidence="2" type="ORF">Mgrana_03088</name>
</gene>
<dbReference type="PANTHER" id="PTHR46623">
    <property type="entry name" value="CARBOXYMETHYLENEBUTENOLIDASE-RELATED"/>
    <property type="match status" value="1"/>
</dbReference>
<dbReference type="RefSeq" id="WP_119358518.1">
    <property type="nucleotide sequence ID" value="NZ_BJXM01000027.1"/>
</dbReference>
<dbReference type="InterPro" id="IPR029058">
    <property type="entry name" value="AB_hydrolase_fold"/>
</dbReference>
<evidence type="ECO:0000313" key="2">
    <source>
        <dbReference type="EMBL" id="RIH91015.1"/>
    </source>
</evidence>
<keyword evidence="2" id="KW-0378">Hydrolase</keyword>
<evidence type="ECO:0000313" key="3">
    <source>
        <dbReference type="Proteomes" id="UP000266178"/>
    </source>
</evidence>
<evidence type="ECO:0000259" key="1">
    <source>
        <dbReference type="Pfam" id="PF01738"/>
    </source>
</evidence>
<accession>A0A399F5I4</accession>
<dbReference type="Proteomes" id="UP000266178">
    <property type="component" value="Unassembled WGS sequence"/>
</dbReference>
<feature type="domain" description="Dienelactone hydrolase" evidence="1">
    <location>
        <begin position="17"/>
        <end position="223"/>
    </location>
</feature>
<organism evidence="2 3">
    <name type="scientific">Meiothermus granaticius NBRC 107808</name>
    <dbReference type="NCBI Taxonomy" id="1227551"/>
    <lineage>
        <taxon>Bacteria</taxon>
        <taxon>Thermotogati</taxon>
        <taxon>Deinococcota</taxon>
        <taxon>Deinococci</taxon>
        <taxon>Thermales</taxon>
        <taxon>Thermaceae</taxon>
        <taxon>Meiothermus</taxon>
    </lineage>
</organism>
<reference evidence="2 3" key="1">
    <citation type="submission" date="2018-08" db="EMBL/GenBank/DDBJ databases">
        <title>Meiothermus granaticius genome AF-68 sequencing project.</title>
        <authorList>
            <person name="Da Costa M.S."/>
            <person name="Albuquerque L."/>
            <person name="Raposo P."/>
            <person name="Froufe H.J.C."/>
            <person name="Barroso C.S."/>
            <person name="Egas C."/>
        </authorList>
    </citation>
    <scope>NUCLEOTIDE SEQUENCE [LARGE SCALE GENOMIC DNA]</scope>
    <source>
        <strain evidence="2 3">AF-68</strain>
    </source>
</reference>
<dbReference type="SUPFAM" id="SSF53474">
    <property type="entry name" value="alpha/beta-Hydrolases"/>
    <property type="match status" value="1"/>
</dbReference>
<dbReference type="InterPro" id="IPR002925">
    <property type="entry name" value="Dienelactn_hydro"/>
</dbReference>
<keyword evidence="3" id="KW-1185">Reference proteome</keyword>
<dbReference type="GO" id="GO:0008806">
    <property type="term" value="F:carboxymethylenebutenolidase activity"/>
    <property type="evidence" value="ECO:0007669"/>
    <property type="project" value="UniProtKB-EC"/>
</dbReference>
<sequence>MPTAQTISFSTGNGQLPGYLVQPEGAGPFPGLIVIHEAFGLNQDIRAIAHRLAELGYVALAVDLFGGRNQVLCMFRLFGGMLFNSLEHRGIHELKASLDFLAGQTSVDRNRLGAIGFCLGGSLAIAWACTDDRLKAIAPFYGINPRPLEAVKRACPVVGSYPEKDFTAGAGRKLAEKLREYRIPHDIKIYPGAHHSFFNAGRNHDEAATQDAWNRVLEFFKEHLSEAAGSRSLPQ</sequence>
<comment type="caution">
    <text evidence="2">The sequence shown here is derived from an EMBL/GenBank/DDBJ whole genome shotgun (WGS) entry which is preliminary data.</text>
</comment>
<dbReference type="EMBL" id="QWLB01000064">
    <property type="protein sequence ID" value="RIH91015.1"/>
    <property type="molecule type" value="Genomic_DNA"/>
</dbReference>
<dbReference type="PANTHER" id="PTHR46623:SF6">
    <property type="entry name" value="ALPHA_BETA-HYDROLASES SUPERFAMILY PROTEIN"/>
    <property type="match status" value="1"/>
</dbReference>
<dbReference type="OrthoDB" id="9771666at2"/>
<protein>
    <submittedName>
        <fullName evidence="2">Carboxymethylenebutenolidase</fullName>
        <ecNumber evidence="2">3.1.1.45</ecNumber>
    </submittedName>
</protein>